<reference evidence="1" key="1">
    <citation type="submission" date="2022-03" db="EMBL/GenBank/DDBJ databases">
        <authorList>
            <person name="Martin H S."/>
        </authorList>
    </citation>
    <scope>NUCLEOTIDE SEQUENCE</scope>
</reference>
<dbReference type="EMBL" id="OW152825">
    <property type="protein sequence ID" value="CAH2041586.1"/>
    <property type="molecule type" value="Genomic_DNA"/>
</dbReference>
<keyword evidence="2" id="KW-1185">Reference proteome</keyword>
<dbReference type="Proteomes" id="UP000837857">
    <property type="component" value="Chromosome 13"/>
</dbReference>
<dbReference type="PROSITE" id="PS51257">
    <property type="entry name" value="PROKAR_LIPOPROTEIN"/>
    <property type="match status" value="1"/>
</dbReference>
<organism evidence="1 2">
    <name type="scientific">Iphiclides podalirius</name>
    <name type="common">scarce swallowtail</name>
    <dbReference type="NCBI Taxonomy" id="110791"/>
    <lineage>
        <taxon>Eukaryota</taxon>
        <taxon>Metazoa</taxon>
        <taxon>Ecdysozoa</taxon>
        <taxon>Arthropoda</taxon>
        <taxon>Hexapoda</taxon>
        <taxon>Insecta</taxon>
        <taxon>Pterygota</taxon>
        <taxon>Neoptera</taxon>
        <taxon>Endopterygota</taxon>
        <taxon>Lepidoptera</taxon>
        <taxon>Glossata</taxon>
        <taxon>Ditrysia</taxon>
        <taxon>Papilionoidea</taxon>
        <taxon>Papilionidae</taxon>
        <taxon>Papilioninae</taxon>
        <taxon>Iphiclides</taxon>
    </lineage>
</organism>
<accession>A0ABN8HUM8</accession>
<sequence length="199" mass="21169">MRSVNAGLIIGVGACRPGDPSRAGGRSRRYRGADLFDGLATAARNNPLAPANLAARPKVTERFDIQTPLPDRTGCRRDCLFVNASSGGFGRRKSSGAAKNSIKTAIGISSALSRVPPGGYPNCAPITCVIVMSIAIIVHGRVLAAIDCLRQHRPGPWRGKEGNNGNYSSRTTRELLSVEAICRINGSIIMTAGFPNFWH</sequence>
<gene>
    <name evidence="1" type="ORF">IPOD504_LOCUS3269</name>
</gene>
<evidence type="ECO:0000313" key="2">
    <source>
        <dbReference type="Proteomes" id="UP000837857"/>
    </source>
</evidence>
<evidence type="ECO:0000313" key="1">
    <source>
        <dbReference type="EMBL" id="CAH2041586.1"/>
    </source>
</evidence>
<feature type="non-terminal residue" evidence="1">
    <location>
        <position position="199"/>
    </location>
</feature>
<proteinExistence type="predicted"/>
<name>A0ABN8HUM8_9NEOP</name>
<protein>
    <submittedName>
        <fullName evidence="1">Uncharacterized protein</fullName>
    </submittedName>
</protein>